<dbReference type="AlphaFoldDB" id="A0A6F8VBZ1"/>
<accession>A0A6F8VBZ1</accession>
<sequence length="409" mass="43784">MKHDSAAGTPTILFGAFDRHNFGDLLFPHIAAALLENENLIFAGLAERDLRSHGGHQVRALARLAAAWGERPVNIIHVGGEILSCDAWQAAVMLLPSEQAQGTIARLDRHPRDRLEWAHAQLGIPDLAPYALSRQLFPRAARVIYHGVGGVDLAQREPALRHEVLAKLKAADTVSVRDELTLAPLSAAGVTAGLVPDPAAMVAELFGARIRRQALQGAAAGIVDAFPQGYIAVQFSADFGDDATLAEIAAQLDRTALSSCCGVVFFRAGAAPWHDDLACFERVAARMQSGVKIFSSLDLWDICALIAHSRAYCGSSLHGRIVATAFAQPRVSLLHPDQEGKASKQAAYARTWEAADAPQVVGVTGIWQGITAALAQDKTSLAAQAGHLSRLYRESFDTLRSRLGVNPAR</sequence>
<protein>
    <recommendedName>
        <fullName evidence="1">Polysaccharide pyruvyl transferase domain-containing protein</fullName>
    </recommendedName>
</protein>
<evidence type="ECO:0000313" key="3">
    <source>
        <dbReference type="Proteomes" id="UP000502260"/>
    </source>
</evidence>
<organism evidence="2 3">
    <name type="scientific">Sulfurimicrobium lacus</name>
    <dbReference type="NCBI Taxonomy" id="2715678"/>
    <lineage>
        <taxon>Bacteria</taxon>
        <taxon>Pseudomonadati</taxon>
        <taxon>Pseudomonadota</taxon>
        <taxon>Betaproteobacteria</taxon>
        <taxon>Nitrosomonadales</taxon>
        <taxon>Sulfuricellaceae</taxon>
        <taxon>Sulfurimicrobium</taxon>
    </lineage>
</organism>
<keyword evidence="3" id="KW-1185">Reference proteome</keyword>
<evidence type="ECO:0000259" key="1">
    <source>
        <dbReference type="Pfam" id="PF04230"/>
    </source>
</evidence>
<dbReference type="InterPro" id="IPR007345">
    <property type="entry name" value="Polysacch_pyruvyl_Trfase"/>
</dbReference>
<feature type="domain" description="Polysaccharide pyruvyl transferase" evidence="1">
    <location>
        <begin position="155"/>
        <end position="332"/>
    </location>
</feature>
<gene>
    <name evidence="2" type="ORF">SKTS_11610</name>
</gene>
<reference evidence="3" key="1">
    <citation type="submission" date="2020-03" db="EMBL/GenBank/DDBJ databases">
        <title>Complete genome sequence of sulfur-oxidizing bacterium skT11.</title>
        <authorList>
            <person name="Kanda M."/>
            <person name="Kojima H."/>
            <person name="Fukui M."/>
        </authorList>
    </citation>
    <scope>NUCLEOTIDE SEQUENCE [LARGE SCALE GENOMIC DNA]</scope>
    <source>
        <strain evidence="3">skT11</strain>
    </source>
</reference>
<proteinExistence type="predicted"/>
<dbReference type="EMBL" id="AP022853">
    <property type="protein sequence ID" value="BCB26275.1"/>
    <property type="molecule type" value="Genomic_DNA"/>
</dbReference>
<dbReference type="RefSeq" id="WP_173061705.1">
    <property type="nucleotide sequence ID" value="NZ_AP022853.1"/>
</dbReference>
<evidence type="ECO:0000313" key="2">
    <source>
        <dbReference type="EMBL" id="BCB26275.1"/>
    </source>
</evidence>
<dbReference type="Pfam" id="PF04230">
    <property type="entry name" value="PS_pyruv_trans"/>
    <property type="match status" value="1"/>
</dbReference>
<name>A0A6F8VBZ1_9PROT</name>
<dbReference type="KEGG" id="slac:SKTS_11610"/>
<dbReference type="Proteomes" id="UP000502260">
    <property type="component" value="Chromosome"/>
</dbReference>